<proteinExistence type="inferred from homology"/>
<keyword evidence="3" id="KW-0653">Protein transport</keyword>
<organism evidence="5 6">
    <name type="scientific">Digitaria exilis</name>
    <dbReference type="NCBI Taxonomy" id="1010633"/>
    <lineage>
        <taxon>Eukaryota</taxon>
        <taxon>Viridiplantae</taxon>
        <taxon>Streptophyta</taxon>
        <taxon>Embryophyta</taxon>
        <taxon>Tracheophyta</taxon>
        <taxon>Spermatophyta</taxon>
        <taxon>Magnoliopsida</taxon>
        <taxon>Liliopsida</taxon>
        <taxon>Poales</taxon>
        <taxon>Poaceae</taxon>
        <taxon>PACMAD clade</taxon>
        <taxon>Panicoideae</taxon>
        <taxon>Panicodae</taxon>
        <taxon>Paniceae</taxon>
        <taxon>Anthephorinae</taxon>
        <taxon>Digitaria</taxon>
    </lineage>
</organism>
<evidence type="ECO:0000256" key="1">
    <source>
        <dbReference type="ARBA" id="ARBA00006756"/>
    </source>
</evidence>
<comment type="similarity">
    <text evidence="1 3">Belongs to the EXO70 family.</text>
</comment>
<dbReference type="EMBL" id="JACEFO010001965">
    <property type="protein sequence ID" value="KAF8691413.1"/>
    <property type="molecule type" value="Genomic_DNA"/>
</dbReference>
<keyword evidence="6" id="KW-1185">Reference proteome</keyword>
<dbReference type="InterPro" id="IPR004140">
    <property type="entry name" value="Exo70"/>
</dbReference>
<protein>
    <recommendedName>
        <fullName evidence="3">Exocyst subunit Exo70 family protein</fullName>
    </recommendedName>
</protein>
<sequence>MISSIEQKLTEKSQSSPDQGLRFMFLMNNLYVMQQLLRHSASEFVLESHMQILTNKIDDYMRDYLEASWAPVLSCLYCTAPPRLGRDSPFDKFKKEFQKTYSTQKLWPVRNPELRKKLRNTITDKVISGMTKYLVDNTTTIRQRVELTVEVEEMEKMLQEIFEG</sequence>
<gene>
    <name evidence="5" type="ORF">HU200_040552</name>
</gene>
<dbReference type="Pfam" id="PF03081">
    <property type="entry name" value="Exo70_C"/>
    <property type="match status" value="1"/>
</dbReference>
<dbReference type="InterPro" id="IPR046364">
    <property type="entry name" value="Exo70_C"/>
</dbReference>
<dbReference type="GO" id="GO:0000145">
    <property type="term" value="C:exocyst"/>
    <property type="evidence" value="ECO:0007669"/>
    <property type="project" value="InterPro"/>
</dbReference>
<dbReference type="Proteomes" id="UP000636709">
    <property type="component" value="Unassembled WGS sequence"/>
</dbReference>
<dbReference type="AlphaFoldDB" id="A0A835B906"/>
<dbReference type="SUPFAM" id="SSF74788">
    <property type="entry name" value="Cullin repeat-like"/>
    <property type="match status" value="1"/>
</dbReference>
<evidence type="ECO:0000313" key="5">
    <source>
        <dbReference type="EMBL" id="KAF8691413.1"/>
    </source>
</evidence>
<feature type="domain" description="Exocyst complex subunit Exo70 C-terminal" evidence="4">
    <location>
        <begin position="1"/>
        <end position="159"/>
    </location>
</feature>
<keyword evidence="2 3" id="KW-0813">Transport</keyword>
<comment type="caution">
    <text evidence="5">The sequence shown here is derived from an EMBL/GenBank/DDBJ whole genome shotgun (WGS) entry which is preliminary data.</text>
</comment>
<dbReference type="InterPro" id="IPR016159">
    <property type="entry name" value="Cullin_repeat-like_dom_sf"/>
</dbReference>
<name>A0A835B906_9POAL</name>
<dbReference type="OrthoDB" id="696543at2759"/>
<dbReference type="PANTHER" id="PTHR12542">
    <property type="entry name" value="EXOCYST COMPLEX PROTEIN EXO70"/>
    <property type="match status" value="1"/>
</dbReference>
<evidence type="ECO:0000313" key="6">
    <source>
        <dbReference type="Proteomes" id="UP000636709"/>
    </source>
</evidence>
<dbReference type="GO" id="GO:0015031">
    <property type="term" value="P:protein transport"/>
    <property type="evidence" value="ECO:0007669"/>
    <property type="project" value="UniProtKB-KW"/>
</dbReference>
<reference evidence="5" key="1">
    <citation type="submission" date="2020-07" db="EMBL/GenBank/DDBJ databases">
        <title>Genome sequence and genetic diversity analysis of an under-domesticated orphan crop, white fonio (Digitaria exilis).</title>
        <authorList>
            <person name="Bennetzen J.L."/>
            <person name="Chen S."/>
            <person name="Ma X."/>
            <person name="Wang X."/>
            <person name="Yssel A.E.J."/>
            <person name="Chaluvadi S.R."/>
            <person name="Johnson M."/>
            <person name="Gangashetty P."/>
            <person name="Hamidou F."/>
            <person name="Sanogo M.D."/>
            <person name="Zwaenepoel A."/>
            <person name="Wallace J."/>
            <person name="Van De Peer Y."/>
            <person name="Van Deynze A."/>
        </authorList>
    </citation>
    <scope>NUCLEOTIDE SEQUENCE</scope>
    <source>
        <tissue evidence="5">Leaves</tissue>
    </source>
</reference>
<comment type="function">
    <text evidence="3">Component of the exocyst complex.</text>
</comment>
<keyword evidence="3" id="KW-0268">Exocytosis</keyword>
<evidence type="ECO:0000256" key="3">
    <source>
        <dbReference type="RuleBase" id="RU365026"/>
    </source>
</evidence>
<dbReference type="GO" id="GO:0006887">
    <property type="term" value="P:exocytosis"/>
    <property type="evidence" value="ECO:0007669"/>
    <property type="project" value="UniProtKB-KW"/>
</dbReference>
<dbReference type="GO" id="GO:0005546">
    <property type="term" value="F:phosphatidylinositol-4,5-bisphosphate binding"/>
    <property type="evidence" value="ECO:0007669"/>
    <property type="project" value="InterPro"/>
</dbReference>
<dbReference type="Gene3D" id="1.20.1280.170">
    <property type="entry name" value="Exocyst complex component Exo70"/>
    <property type="match status" value="1"/>
</dbReference>
<evidence type="ECO:0000259" key="4">
    <source>
        <dbReference type="Pfam" id="PF03081"/>
    </source>
</evidence>
<dbReference type="PANTHER" id="PTHR12542:SF170">
    <property type="entry name" value="EXOCYST SUBUNIT EXO70 FAMILY PROTEIN"/>
    <property type="match status" value="1"/>
</dbReference>
<accession>A0A835B906</accession>
<evidence type="ECO:0000256" key="2">
    <source>
        <dbReference type="ARBA" id="ARBA00022448"/>
    </source>
</evidence>